<dbReference type="Gene3D" id="3.40.470.10">
    <property type="entry name" value="Uracil-DNA glycosylase-like domain"/>
    <property type="match status" value="1"/>
</dbReference>
<dbReference type="AlphaFoldDB" id="A0A0C5S298"/>
<evidence type="ECO:0000256" key="3">
    <source>
        <dbReference type="ARBA" id="ARBA00008184"/>
    </source>
</evidence>
<reference evidence="12 13" key="1">
    <citation type="journal article" date="2015" name="Genome Announc.">
        <title>Genome Sequence of Ureaplasma diversum Strain ATCC 49782.</title>
        <authorList>
            <person name="Marques L.M."/>
            <person name="Guimaraes A.M."/>
            <person name="Martins H.B."/>
            <person name="Rezende I.S."/>
            <person name="Barbosa M.S."/>
            <person name="Campos G.B."/>
            <person name="do Nascimento N.C."/>
            <person name="Dos Santos A.P."/>
            <person name="Amorim A.T."/>
            <person name="Santos V.M."/>
            <person name="Messick J.B."/>
            <person name="Timenetsky J."/>
        </authorList>
    </citation>
    <scope>NUCLEOTIDE SEQUENCE [LARGE SCALE GENOMIC DNA]</scope>
    <source>
        <strain evidence="12 13">ATCC 49782</strain>
    </source>
</reference>
<comment type="similarity">
    <text evidence="3 8 10">Belongs to the uracil-DNA glycosylase (UDG) superfamily. UNG family.</text>
</comment>
<evidence type="ECO:0000256" key="2">
    <source>
        <dbReference type="ARBA" id="ARBA00002631"/>
    </source>
</evidence>
<evidence type="ECO:0000256" key="1">
    <source>
        <dbReference type="ARBA" id="ARBA00001400"/>
    </source>
</evidence>
<dbReference type="PROSITE" id="PS00130">
    <property type="entry name" value="U_DNA_GLYCOSYLASE"/>
    <property type="match status" value="1"/>
</dbReference>
<protein>
    <recommendedName>
        <fullName evidence="4 8">Uracil-DNA glycosylase</fullName>
        <shortName evidence="8">UDG</shortName>
        <ecNumber evidence="4 8">3.2.2.27</ecNumber>
    </recommendedName>
</protein>
<feature type="domain" description="Uracil-DNA glycosylase-like" evidence="11">
    <location>
        <begin position="45"/>
        <end position="204"/>
    </location>
</feature>
<dbReference type="NCBIfam" id="TIGR00628">
    <property type="entry name" value="ung"/>
    <property type="match status" value="1"/>
</dbReference>
<dbReference type="PANTHER" id="PTHR11264:SF0">
    <property type="entry name" value="URACIL-DNA GLYCOSYLASE"/>
    <property type="match status" value="1"/>
</dbReference>
<evidence type="ECO:0000259" key="11">
    <source>
        <dbReference type="SMART" id="SM00986"/>
    </source>
</evidence>
<comment type="subcellular location">
    <subcellularLocation>
        <location evidence="8">Cytoplasm</location>
    </subcellularLocation>
</comment>
<dbReference type="SMART" id="SM00987">
    <property type="entry name" value="UreE_C"/>
    <property type="match status" value="1"/>
</dbReference>
<dbReference type="InterPro" id="IPR005122">
    <property type="entry name" value="Uracil-DNA_glycosylase-like"/>
</dbReference>
<dbReference type="PANTHER" id="PTHR11264">
    <property type="entry name" value="URACIL-DNA GLYCOSYLASE"/>
    <property type="match status" value="1"/>
</dbReference>
<dbReference type="InterPro" id="IPR036895">
    <property type="entry name" value="Uracil-DNA_glycosylase-like_sf"/>
</dbReference>
<gene>
    <name evidence="8" type="primary">ung</name>
    <name evidence="12" type="ORF">JM47_03100</name>
</gene>
<feature type="active site" description="Proton acceptor" evidence="8 9">
    <location>
        <position position="60"/>
    </location>
</feature>
<organism evidence="12 13">
    <name type="scientific">Ureaplasma diversum</name>
    <dbReference type="NCBI Taxonomy" id="42094"/>
    <lineage>
        <taxon>Bacteria</taxon>
        <taxon>Bacillati</taxon>
        <taxon>Mycoplasmatota</taxon>
        <taxon>Mycoplasmoidales</taxon>
        <taxon>Mycoplasmoidaceae</taxon>
        <taxon>Ureaplasma</taxon>
    </lineage>
</organism>
<dbReference type="EC" id="3.2.2.27" evidence="4 8"/>
<evidence type="ECO:0000256" key="6">
    <source>
        <dbReference type="ARBA" id="ARBA00022801"/>
    </source>
</evidence>
<evidence type="ECO:0000256" key="4">
    <source>
        <dbReference type="ARBA" id="ARBA00012030"/>
    </source>
</evidence>
<dbReference type="InterPro" id="IPR002043">
    <property type="entry name" value="UDG_fam1"/>
</dbReference>
<evidence type="ECO:0000256" key="7">
    <source>
        <dbReference type="ARBA" id="ARBA00023204"/>
    </source>
</evidence>
<keyword evidence="5 8" id="KW-0227">DNA damage</keyword>
<dbReference type="STRING" id="42094.JM47_03100"/>
<dbReference type="GO" id="GO:0097510">
    <property type="term" value="P:base-excision repair, AP site formation via deaminated base removal"/>
    <property type="evidence" value="ECO:0007669"/>
    <property type="project" value="TreeGrafter"/>
</dbReference>
<sequence>MKWKDFIINHCLKQPYATKILNNLKKASQDHVIYPKIEQRFRCFKYFDIEDTKVVILGQDPYHTKDTANGLCFSVDNNYKPLPPSLINIFKALEYDLNIKKVDGDLEPWAKQGVLLLNTVLTVNMNQPNSHKAFGYEEMMVDIFKALSKVKNVVYMLWGKQAQSYLKYINTAQNLILMCPHPSPLSAHLGFIENKHFSQANQYLIKNNRDPIKW</sequence>
<dbReference type="GO" id="GO:0005737">
    <property type="term" value="C:cytoplasm"/>
    <property type="evidence" value="ECO:0007669"/>
    <property type="project" value="UniProtKB-SubCell"/>
</dbReference>
<dbReference type="SMART" id="SM00986">
    <property type="entry name" value="UDG"/>
    <property type="match status" value="1"/>
</dbReference>
<dbReference type="HOGENOM" id="CLU_032162_3_0_14"/>
<dbReference type="HAMAP" id="MF_00148">
    <property type="entry name" value="UDG"/>
    <property type="match status" value="1"/>
</dbReference>
<name>A0A0C5S298_9BACT</name>
<keyword evidence="8" id="KW-0963">Cytoplasm</keyword>
<evidence type="ECO:0000256" key="8">
    <source>
        <dbReference type="HAMAP-Rule" id="MF_00148"/>
    </source>
</evidence>
<dbReference type="GO" id="GO:0004844">
    <property type="term" value="F:uracil DNA N-glycosylase activity"/>
    <property type="evidence" value="ECO:0007669"/>
    <property type="project" value="UniProtKB-UniRule"/>
</dbReference>
<dbReference type="NCBIfam" id="NF003589">
    <property type="entry name" value="PRK05254.1-2"/>
    <property type="match status" value="1"/>
</dbReference>
<comment type="catalytic activity">
    <reaction evidence="1 8 10">
        <text>Hydrolyzes single-stranded DNA or mismatched double-stranded DNA and polynucleotides, releasing free uracil.</text>
        <dbReference type="EC" id="3.2.2.27"/>
    </reaction>
</comment>
<evidence type="ECO:0000256" key="5">
    <source>
        <dbReference type="ARBA" id="ARBA00022763"/>
    </source>
</evidence>
<evidence type="ECO:0000313" key="12">
    <source>
        <dbReference type="EMBL" id="AJQ45530.1"/>
    </source>
</evidence>
<dbReference type="NCBIfam" id="NF003588">
    <property type="entry name" value="PRK05254.1-1"/>
    <property type="match status" value="1"/>
</dbReference>
<dbReference type="KEGG" id="ude:JM47_03100"/>
<accession>A0A0C5S298</accession>
<dbReference type="Proteomes" id="UP000032261">
    <property type="component" value="Chromosome"/>
</dbReference>
<comment type="function">
    <text evidence="2 8 10">Excises uracil residues from the DNA which can arise as a result of misincorporation of dUMP residues by DNA polymerase or due to deamination of cytosine.</text>
</comment>
<evidence type="ECO:0000313" key="13">
    <source>
        <dbReference type="Proteomes" id="UP000032261"/>
    </source>
</evidence>
<dbReference type="Pfam" id="PF03167">
    <property type="entry name" value="UDG"/>
    <property type="match status" value="1"/>
</dbReference>
<dbReference type="InterPro" id="IPR018085">
    <property type="entry name" value="Ura-DNA_Glyclase_AS"/>
</dbReference>
<keyword evidence="6 8" id="KW-0378">Hydrolase</keyword>
<dbReference type="EMBL" id="CP009770">
    <property type="protein sequence ID" value="AJQ45530.1"/>
    <property type="molecule type" value="Genomic_DNA"/>
</dbReference>
<proteinExistence type="inferred from homology"/>
<dbReference type="RefSeq" id="WP_208894932.1">
    <property type="nucleotide sequence ID" value="NZ_CP009770.1"/>
</dbReference>
<dbReference type="SUPFAM" id="SSF52141">
    <property type="entry name" value="Uracil-DNA glycosylase-like"/>
    <property type="match status" value="1"/>
</dbReference>
<keyword evidence="7 8" id="KW-0234">DNA repair</keyword>
<evidence type="ECO:0000256" key="9">
    <source>
        <dbReference type="PROSITE-ProRule" id="PRU10072"/>
    </source>
</evidence>
<dbReference type="CDD" id="cd10027">
    <property type="entry name" value="UDG-F1-like"/>
    <property type="match status" value="1"/>
</dbReference>
<dbReference type="NCBIfam" id="NF003592">
    <property type="entry name" value="PRK05254.1-5"/>
    <property type="match status" value="1"/>
</dbReference>
<evidence type="ECO:0000256" key="10">
    <source>
        <dbReference type="RuleBase" id="RU003780"/>
    </source>
</evidence>
<dbReference type="PATRIC" id="fig|42094.4.peg.618"/>